<gene>
    <name evidence="1" type="ORF">K4L44_13210</name>
</gene>
<evidence type="ECO:0000313" key="2">
    <source>
        <dbReference type="Proteomes" id="UP000826212"/>
    </source>
</evidence>
<reference evidence="1" key="1">
    <citation type="submission" date="2021-08" db="EMBL/GenBank/DDBJ databases">
        <title>Novel anaerobic bacterium isolated from sea squirt in East Sea, Republic of Korea.</title>
        <authorList>
            <person name="Nguyen T.H."/>
            <person name="Li Z."/>
            <person name="Lee Y.-J."/>
            <person name="Ko J."/>
            <person name="Kim S.-G."/>
        </authorList>
    </citation>
    <scope>NUCLEOTIDE SEQUENCE</scope>
    <source>
        <strain evidence="1">KCTC 25031</strain>
    </source>
</reference>
<dbReference type="EMBL" id="CP081303">
    <property type="protein sequence ID" value="QZE13525.1"/>
    <property type="molecule type" value="Genomic_DNA"/>
</dbReference>
<keyword evidence="2" id="KW-1185">Reference proteome</keyword>
<accession>A0AC61ND91</accession>
<organism evidence="1 2">
    <name type="scientific">Halosquirtibacter laminarini</name>
    <dbReference type="NCBI Taxonomy" id="3374600"/>
    <lineage>
        <taxon>Bacteria</taxon>
        <taxon>Pseudomonadati</taxon>
        <taxon>Bacteroidota</taxon>
        <taxon>Bacteroidia</taxon>
        <taxon>Marinilabiliales</taxon>
        <taxon>Prolixibacteraceae</taxon>
        <taxon>Halosquirtibacter</taxon>
    </lineage>
</organism>
<protein>
    <submittedName>
        <fullName evidence="1">PASTA domain-containing protein</fullName>
    </submittedName>
</protein>
<name>A0AC61ND91_9BACT</name>
<evidence type="ECO:0000313" key="1">
    <source>
        <dbReference type="EMBL" id="QZE13525.1"/>
    </source>
</evidence>
<dbReference type="Proteomes" id="UP000826212">
    <property type="component" value="Chromosome"/>
</dbReference>
<proteinExistence type="predicted"/>
<sequence length="261" mass="28999">MSFKEFTKSRVFIYNIIGAFVLIPLVVWITMFSIRIYTRHGESIILPDYSGQNVDVVKNADNVSVRILVADSIYRYGTDAGTIIEQTPRPGEKVKPGRKLFVTVAASNPKEIIMPKLVNGSIRNAKLKLKRRGLKLGKMVMVPSPYEDLVLTQSIDGKEIEPGKKIYLGSIIDLTVGTASHLKKVDIPNLDGSKLDEVKQILDDQGLSLGAVIYDGTFETTEDSLKAYVSKQRPSVEQGQVKQGSFIDVWLKSVKDTIILQ</sequence>